<dbReference type="EMBL" id="JAODUO010000830">
    <property type="protein sequence ID" value="KAK2174063.1"/>
    <property type="molecule type" value="Genomic_DNA"/>
</dbReference>
<dbReference type="AlphaFoldDB" id="A0AAD9KM21"/>
<dbReference type="PANTHER" id="PTHR46989">
    <property type="entry name" value="USP DOMAIN-CONTAINING PROTEIN"/>
    <property type="match status" value="1"/>
</dbReference>
<reference evidence="3" key="1">
    <citation type="journal article" date="2023" name="Mol. Biol. Evol.">
        <title>Third-Generation Sequencing Reveals the Adaptive Role of the Epigenome in Three Deep-Sea Polychaetes.</title>
        <authorList>
            <person name="Perez M."/>
            <person name="Aroh O."/>
            <person name="Sun Y."/>
            <person name="Lan Y."/>
            <person name="Juniper S.K."/>
            <person name="Young C.R."/>
            <person name="Angers B."/>
            <person name="Qian P.Y."/>
        </authorList>
    </citation>
    <scope>NUCLEOTIDE SEQUENCE</scope>
    <source>
        <strain evidence="3">R07B-5</strain>
    </source>
</reference>
<feature type="domain" description="UspA" evidence="2">
    <location>
        <begin position="31"/>
        <end position="173"/>
    </location>
</feature>
<dbReference type="PANTHER" id="PTHR46989:SF3">
    <property type="entry name" value="USPA DOMAIN-CONTAINING PROTEIN"/>
    <property type="match status" value="1"/>
</dbReference>
<protein>
    <recommendedName>
        <fullName evidence="2">UspA domain-containing protein</fullName>
    </recommendedName>
</protein>
<dbReference type="Pfam" id="PF00582">
    <property type="entry name" value="Usp"/>
    <property type="match status" value="1"/>
</dbReference>
<dbReference type="InterPro" id="IPR014729">
    <property type="entry name" value="Rossmann-like_a/b/a_fold"/>
</dbReference>
<evidence type="ECO:0000256" key="1">
    <source>
        <dbReference type="SAM" id="MobiDB-lite"/>
    </source>
</evidence>
<dbReference type="Gene3D" id="3.40.50.620">
    <property type="entry name" value="HUPs"/>
    <property type="match status" value="1"/>
</dbReference>
<evidence type="ECO:0000313" key="4">
    <source>
        <dbReference type="Proteomes" id="UP001209878"/>
    </source>
</evidence>
<name>A0AAD9KM21_RIDPI</name>
<feature type="region of interest" description="Disordered" evidence="1">
    <location>
        <begin position="1"/>
        <end position="28"/>
    </location>
</feature>
<evidence type="ECO:0000313" key="3">
    <source>
        <dbReference type="EMBL" id="KAK2174063.1"/>
    </source>
</evidence>
<dbReference type="InterPro" id="IPR006015">
    <property type="entry name" value="Universal_stress_UspA"/>
</dbReference>
<dbReference type="InterPro" id="IPR006016">
    <property type="entry name" value="UspA"/>
</dbReference>
<gene>
    <name evidence="3" type="ORF">NP493_831g01023</name>
</gene>
<comment type="caution">
    <text evidence="3">The sequence shown here is derived from an EMBL/GenBank/DDBJ whole genome shotgun (WGS) entry which is preliminary data.</text>
</comment>
<dbReference type="Proteomes" id="UP001209878">
    <property type="component" value="Unassembled WGS sequence"/>
</dbReference>
<dbReference type="PRINTS" id="PR01438">
    <property type="entry name" value="UNVRSLSTRESS"/>
</dbReference>
<dbReference type="CDD" id="cd23659">
    <property type="entry name" value="USP_At3g01520-like"/>
    <property type="match status" value="1"/>
</dbReference>
<accession>A0AAD9KM21</accession>
<evidence type="ECO:0000259" key="2">
    <source>
        <dbReference type="Pfam" id="PF00582"/>
    </source>
</evidence>
<keyword evidence="4" id="KW-1185">Reference proteome</keyword>
<organism evidence="3 4">
    <name type="scientific">Ridgeia piscesae</name>
    <name type="common">Tubeworm</name>
    <dbReference type="NCBI Taxonomy" id="27915"/>
    <lineage>
        <taxon>Eukaryota</taxon>
        <taxon>Metazoa</taxon>
        <taxon>Spiralia</taxon>
        <taxon>Lophotrochozoa</taxon>
        <taxon>Annelida</taxon>
        <taxon>Polychaeta</taxon>
        <taxon>Sedentaria</taxon>
        <taxon>Canalipalpata</taxon>
        <taxon>Sabellida</taxon>
        <taxon>Siboglinidae</taxon>
        <taxon>Ridgeia</taxon>
    </lineage>
</organism>
<feature type="compositionally biased region" description="Polar residues" evidence="1">
    <location>
        <begin position="1"/>
        <end position="10"/>
    </location>
</feature>
<sequence length="185" mass="20577">MGGYWSSQPAEPNPLPQAVSEKPSKPEDNVVIIPVDGSRQADMAFAWYVTHVHRPENKVHIVHGHEVEYPTGEFYPDYAIPPEEWAEKVRKAEEDGMNLIKRYESKLKELQLDGEIHSQVGPPGHVIVSSADELKASMIVMGTRGLGLVRRTILGSISDYVIHHSKVPVTVVPDPKAPRFDVNQG</sequence>
<dbReference type="SUPFAM" id="SSF52402">
    <property type="entry name" value="Adenine nucleotide alpha hydrolases-like"/>
    <property type="match status" value="1"/>
</dbReference>
<proteinExistence type="predicted"/>